<keyword evidence="3" id="KW-1185">Reference proteome</keyword>
<proteinExistence type="predicted"/>
<evidence type="ECO:0000313" key="2">
    <source>
        <dbReference type="EMBL" id="PSJ59950.1"/>
    </source>
</evidence>
<evidence type="ECO:0000256" key="1">
    <source>
        <dbReference type="SAM" id="MobiDB-lite"/>
    </source>
</evidence>
<dbReference type="OrthoDB" id="7870498at2"/>
<dbReference type="Proteomes" id="UP000240653">
    <property type="component" value="Unassembled WGS sequence"/>
</dbReference>
<dbReference type="InterPro" id="IPR019600">
    <property type="entry name" value="Hemin_uptake_protein_HemP"/>
</dbReference>
<dbReference type="EMBL" id="PXYL01000007">
    <property type="protein sequence ID" value="PSJ59950.1"/>
    <property type="molecule type" value="Genomic_DNA"/>
</dbReference>
<name>A0A2P7SBV5_9HYPH</name>
<protein>
    <submittedName>
        <fullName evidence="2">Hemin uptake protein HemP</fullName>
    </submittedName>
</protein>
<dbReference type="AlphaFoldDB" id="A0A2P7SBV5"/>
<feature type="compositionally biased region" description="Basic and acidic residues" evidence="1">
    <location>
        <begin position="7"/>
        <end position="17"/>
    </location>
</feature>
<feature type="region of interest" description="Disordered" evidence="1">
    <location>
        <begin position="1"/>
        <end position="24"/>
    </location>
</feature>
<dbReference type="RefSeq" id="WP_106724845.1">
    <property type="nucleotide sequence ID" value="NZ_PXYL01000007.1"/>
</dbReference>
<evidence type="ECO:0000313" key="3">
    <source>
        <dbReference type="Proteomes" id="UP000240653"/>
    </source>
</evidence>
<dbReference type="Gene3D" id="2.10.70.10">
    <property type="entry name" value="Complement Module, domain 1"/>
    <property type="match status" value="1"/>
</dbReference>
<accession>A0A2P7SBV5</accession>
<comment type="caution">
    <text evidence="2">The sequence shown here is derived from an EMBL/GenBank/DDBJ whole genome shotgun (WGS) entry which is preliminary data.</text>
</comment>
<organism evidence="2 3">
    <name type="scientific">Pseudaminobacter soli</name>
    <name type="common">ex Li et al. 2025</name>
    <dbReference type="NCBI Taxonomy" id="1295366"/>
    <lineage>
        <taxon>Bacteria</taxon>
        <taxon>Pseudomonadati</taxon>
        <taxon>Pseudomonadota</taxon>
        <taxon>Alphaproteobacteria</taxon>
        <taxon>Hyphomicrobiales</taxon>
        <taxon>Phyllobacteriaceae</taxon>
        <taxon>Pseudaminobacter</taxon>
    </lineage>
</organism>
<gene>
    <name evidence="2" type="ORF">C7I85_15215</name>
</gene>
<dbReference type="Pfam" id="PF10636">
    <property type="entry name" value="hemP"/>
    <property type="match status" value="1"/>
</dbReference>
<sequence>MNSHNQDAFHHRAKEPVVEAGQRQETSLLSIRTVSSAALFEGEHEIGIDHRGALYRLKITRQGKLILNK</sequence>
<reference evidence="2 3" key="1">
    <citation type="submission" date="2018-03" db="EMBL/GenBank/DDBJ databases">
        <title>The draft genome of Mesorhizobium soli JCM 19897.</title>
        <authorList>
            <person name="Li L."/>
            <person name="Liu L."/>
            <person name="Liang L."/>
            <person name="Wang T."/>
            <person name="Zhang X."/>
        </authorList>
    </citation>
    <scope>NUCLEOTIDE SEQUENCE [LARGE SCALE GENOMIC DNA]</scope>
    <source>
        <strain evidence="2 3">JCM 19897</strain>
    </source>
</reference>